<dbReference type="CDD" id="cd07012">
    <property type="entry name" value="PBP2_Bug_TTT"/>
    <property type="match status" value="1"/>
</dbReference>
<gene>
    <name evidence="3" type="ORF">NS331_01110</name>
</gene>
<dbReference type="PANTHER" id="PTHR42928">
    <property type="entry name" value="TRICARBOXYLATE-BINDING PROTEIN"/>
    <property type="match status" value="1"/>
</dbReference>
<dbReference type="PATRIC" id="fig|433924.3.peg.5012"/>
<evidence type="ECO:0000313" key="3">
    <source>
        <dbReference type="EMBL" id="KTT27652.1"/>
    </source>
</evidence>
<dbReference type="Pfam" id="PF03401">
    <property type="entry name" value="TctC"/>
    <property type="match status" value="1"/>
</dbReference>
<dbReference type="OrthoDB" id="8805934at2"/>
<evidence type="ECO:0000256" key="2">
    <source>
        <dbReference type="SAM" id="SignalP"/>
    </source>
</evidence>
<dbReference type="InterPro" id="IPR006311">
    <property type="entry name" value="TAT_signal"/>
</dbReference>
<feature type="chain" id="PRO_5007547310" evidence="2">
    <location>
        <begin position="40"/>
        <end position="339"/>
    </location>
</feature>
<keyword evidence="2" id="KW-0732">Signal</keyword>
<dbReference type="EMBL" id="LDSL01000009">
    <property type="protein sequence ID" value="KTT27652.1"/>
    <property type="molecule type" value="Genomic_DNA"/>
</dbReference>
<dbReference type="InterPro" id="IPR042100">
    <property type="entry name" value="Bug_dom1"/>
</dbReference>
<dbReference type="InterPro" id="IPR005064">
    <property type="entry name" value="BUG"/>
</dbReference>
<dbReference type="PROSITE" id="PS51318">
    <property type="entry name" value="TAT"/>
    <property type="match status" value="1"/>
</dbReference>
<evidence type="ECO:0000256" key="1">
    <source>
        <dbReference type="ARBA" id="ARBA00006987"/>
    </source>
</evidence>
<protein>
    <submittedName>
        <fullName evidence="3">ABC transporter substrate-binding protein</fullName>
    </submittedName>
</protein>
<organism evidence="3 4">
    <name type="scientific">Pseudacidovorax intermedius</name>
    <dbReference type="NCBI Taxonomy" id="433924"/>
    <lineage>
        <taxon>Bacteria</taxon>
        <taxon>Pseudomonadati</taxon>
        <taxon>Pseudomonadota</taxon>
        <taxon>Betaproteobacteria</taxon>
        <taxon>Burkholderiales</taxon>
        <taxon>Comamonadaceae</taxon>
        <taxon>Pseudacidovorax</taxon>
    </lineage>
</organism>
<dbReference type="SUPFAM" id="SSF53850">
    <property type="entry name" value="Periplasmic binding protein-like II"/>
    <property type="match status" value="1"/>
</dbReference>
<dbReference type="RefSeq" id="WP_058640183.1">
    <property type="nucleotide sequence ID" value="NZ_LDSL01000009.1"/>
</dbReference>
<sequence length="339" mass="35899">MTDSASPFARPTRRTLLRGAAALAAAPLGLAGTAARAQAGFPSRPITWVVPYPAGGFGDALSRMLAQKLSASLGQPVVIDNRPGAGGQIGANFVKQQPADGHTLFYGDLGPFSMNEGLYPKLSYDTLKDFMPLTRLLVSPTVLLVPASSPFQTFQDFVKAAQAGGKGLNYGSYGMGSQPHIWMEMLRGQIKGNLTHVAYKGGAPAVQDLMAGHIDALLDVAPSAIPLVRENKARALAVVGSDKRLPQLPKVPTIAELGMPALNIPGWTGMVVRAGTPEPIANRLHDELVKAVTAPDVVQRYTDLGLIVAPSSRAEFADLIRTETARWGQVIHQVGVKLE</sequence>
<dbReference type="PANTHER" id="PTHR42928:SF5">
    <property type="entry name" value="BLR1237 PROTEIN"/>
    <property type="match status" value="1"/>
</dbReference>
<comment type="similarity">
    <text evidence="1">Belongs to the UPF0065 (bug) family.</text>
</comment>
<evidence type="ECO:0000313" key="4">
    <source>
        <dbReference type="Proteomes" id="UP000072741"/>
    </source>
</evidence>
<reference evidence="3 4" key="1">
    <citation type="journal article" date="2016" name="Front. Microbiol.">
        <title>Genomic Resource of Rice Seed Associated Bacteria.</title>
        <authorList>
            <person name="Midha S."/>
            <person name="Bansal K."/>
            <person name="Sharma S."/>
            <person name="Kumar N."/>
            <person name="Patil P.P."/>
            <person name="Chaudhry V."/>
            <person name="Patil P.B."/>
        </authorList>
    </citation>
    <scope>NUCLEOTIDE SEQUENCE [LARGE SCALE GENOMIC DNA]</scope>
    <source>
        <strain evidence="3 4">NS331</strain>
    </source>
</reference>
<dbReference type="Proteomes" id="UP000072741">
    <property type="component" value="Unassembled WGS sequence"/>
</dbReference>
<dbReference type="AlphaFoldDB" id="A0A147HC28"/>
<proteinExistence type="inferred from homology"/>
<dbReference type="Gene3D" id="3.40.190.150">
    <property type="entry name" value="Bordetella uptake gene, domain 1"/>
    <property type="match status" value="1"/>
</dbReference>
<keyword evidence="4" id="KW-1185">Reference proteome</keyword>
<accession>A0A147HC28</accession>
<dbReference type="Gene3D" id="3.40.190.10">
    <property type="entry name" value="Periplasmic binding protein-like II"/>
    <property type="match status" value="1"/>
</dbReference>
<dbReference type="PIRSF" id="PIRSF017082">
    <property type="entry name" value="YflP"/>
    <property type="match status" value="1"/>
</dbReference>
<name>A0A147HC28_9BURK</name>
<feature type="signal peptide" evidence="2">
    <location>
        <begin position="1"/>
        <end position="39"/>
    </location>
</feature>
<comment type="caution">
    <text evidence="3">The sequence shown here is derived from an EMBL/GenBank/DDBJ whole genome shotgun (WGS) entry which is preliminary data.</text>
</comment>